<feature type="compositionally biased region" description="Basic and acidic residues" evidence="3">
    <location>
        <begin position="1"/>
        <end position="10"/>
    </location>
</feature>
<feature type="compositionally biased region" description="Basic and acidic residues" evidence="3">
    <location>
        <begin position="440"/>
        <end position="451"/>
    </location>
</feature>
<protein>
    <submittedName>
        <fullName evidence="5">Receptor-like protein kinase</fullName>
    </submittedName>
</protein>
<feature type="compositionally biased region" description="Basic residues" evidence="3">
    <location>
        <begin position="456"/>
        <end position="468"/>
    </location>
</feature>
<dbReference type="Gene3D" id="3.30.200.20">
    <property type="entry name" value="Phosphorylase Kinase, domain 1"/>
    <property type="match status" value="1"/>
</dbReference>
<dbReference type="EMBL" id="VEPZ02000861">
    <property type="protein sequence ID" value="KAE8715373.1"/>
    <property type="molecule type" value="Genomic_DNA"/>
</dbReference>
<feature type="region of interest" description="Disordered" evidence="3">
    <location>
        <begin position="1"/>
        <end position="34"/>
    </location>
</feature>
<dbReference type="SUPFAM" id="SSF56112">
    <property type="entry name" value="Protein kinase-like (PK-like)"/>
    <property type="match status" value="1"/>
</dbReference>
<accession>A0A6A3BFI4</accession>
<dbReference type="GO" id="GO:0005886">
    <property type="term" value="C:plasma membrane"/>
    <property type="evidence" value="ECO:0007669"/>
    <property type="project" value="UniProtKB-SubCell"/>
</dbReference>
<sequence>MPATNDDQRRPTLRSPNPDGEDTRTSARSDELGEGNHLPWQLVVRVWATATGGMTVVAGQKRGSIFSSSMKLSSIENGNSSTQPPLGASRTTHRTTHNVVVIELPKAKFRLHWRHVASHLQLPTPYGQCRRPARVIWADEDGDWRVSVAACLCPMHPNNWGEGGFGPVYKGFIDDNLRPSLKAQSVAVKVLDLGGTQGHREWPAEVIFLGQLKHPYLVNLIGYCYEGEHRLLVYEYMEHGSLENQLFKRYGPPLPWLTRLKISVGTAKGLAFLHEEEKPVIFRDFKTSNILLDLAYNAKVSDFGLATDGPGEEETHVTTCVMGTEGYAAPEYISTGHLTTMSDQLWSSTSRTADRETIRGLDSTCSREEPSYQCLSNHPKSRPTMRNVVKALQPLLDLTDIPIGPFVYIVPTQDNEVPVVQKIEEIYEQQRNEVKIERNDVEKQEKEEKSRIPCQKGRKHRRRVKPSRSRAIYSDTDLYRTLGSCLYTSPKL</sequence>
<comment type="subcellular location">
    <subcellularLocation>
        <location evidence="1">Cell membrane</location>
    </subcellularLocation>
</comment>
<keyword evidence="6" id="KW-1185">Reference proteome</keyword>
<comment type="caution">
    <text evidence="5">The sequence shown here is derived from an EMBL/GenBank/DDBJ whole genome shotgun (WGS) entry which is preliminary data.</text>
</comment>
<dbReference type="InterPro" id="IPR001245">
    <property type="entry name" value="Ser-Thr/Tyr_kinase_cat_dom"/>
</dbReference>
<evidence type="ECO:0000313" key="6">
    <source>
        <dbReference type="Proteomes" id="UP000436088"/>
    </source>
</evidence>
<proteinExistence type="predicted"/>
<dbReference type="InterPro" id="IPR000719">
    <property type="entry name" value="Prot_kinase_dom"/>
</dbReference>
<keyword evidence="2" id="KW-0472">Membrane</keyword>
<evidence type="ECO:0000313" key="5">
    <source>
        <dbReference type="EMBL" id="KAE8715373.1"/>
    </source>
</evidence>
<evidence type="ECO:0000256" key="2">
    <source>
        <dbReference type="ARBA" id="ARBA00022475"/>
    </source>
</evidence>
<dbReference type="AlphaFoldDB" id="A0A6A3BFI4"/>
<keyword evidence="2" id="KW-1003">Cell membrane</keyword>
<evidence type="ECO:0000256" key="3">
    <source>
        <dbReference type="SAM" id="MobiDB-lite"/>
    </source>
</evidence>
<feature type="compositionally biased region" description="Basic and acidic residues" evidence="3">
    <location>
        <begin position="21"/>
        <end position="31"/>
    </location>
</feature>
<evidence type="ECO:0000259" key="4">
    <source>
        <dbReference type="PROSITE" id="PS50011"/>
    </source>
</evidence>
<dbReference type="InterPro" id="IPR011009">
    <property type="entry name" value="Kinase-like_dom_sf"/>
</dbReference>
<dbReference type="Pfam" id="PF07714">
    <property type="entry name" value="PK_Tyr_Ser-Thr"/>
    <property type="match status" value="1"/>
</dbReference>
<dbReference type="GO" id="GO:0004672">
    <property type="term" value="F:protein kinase activity"/>
    <property type="evidence" value="ECO:0007669"/>
    <property type="project" value="InterPro"/>
</dbReference>
<feature type="domain" description="Protein kinase" evidence="4">
    <location>
        <begin position="154"/>
        <end position="492"/>
    </location>
</feature>
<evidence type="ECO:0000256" key="1">
    <source>
        <dbReference type="ARBA" id="ARBA00004236"/>
    </source>
</evidence>
<gene>
    <name evidence="5" type="ORF">F3Y22_tig00110174pilonHSYRG00187</name>
</gene>
<dbReference type="GO" id="GO:0005524">
    <property type="term" value="F:ATP binding"/>
    <property type="evidence" value="ECO:0007669"/>
    <property type="project" value="InterPro"/>
</dbReference>
<dbReference type="PROSITE" id="PS50011">
    <property type="entry name" value="PROTEIN_KINASE_DOM"/>
    <property type="match status" value="1"/>
</dbReference>
<dbReference type="InterPro" id="IPR050823">
    <property type="entry name" value="Plant_Ser_Thr_Prot_Kinase"/>
</dbReference>
<name>A0A6A3BFI4_HIBSY</name>
<dbReference type="PANTHER" id="PTHR45621">
    <property type="entry name" value="OS01G0588500 PROTEIN-RELATED"/>
    <property type="match status" value="1"/>
</dbReference>
<dbReference type="Proteomes" id="UP000436088">
    <property type="component" value="Unassembled WGS sequence"/>
</dbReference>
<organism evidence="5 6">
    <name type="scientific">Hibiscus syriacus</name>
    <name type="common">Rose of Sharon</name>
    <dbReference type="NCBI Taxonomy" id="106335"/>
    <lineage>
        <taxon>Eukaryota</taxon>
        <taxon>Viridiplantae</taxon>
        <taxon>Streptophyta</taxon>
        <taxon>Embryophyta</taxon>
        <taxon>Tracheophyta</taxon>
        <taxon>Spermatophyta</taxon>
        <taxon>Magnoliopsida</taxon>
        <taxon>eudicotyledons</taxon>
        <taxon>Gunneridae</taxon>
        <taxon>Pentapetalae</taxon>
        <taxon>rosids</taxon>
        <taxon>malvids</taxon>
        <taxon>Malvales</taxon>
        <taxon>Malvaceae</taxon>
        <taxon>Malvoideae</taxon>
        <taxon>Hibiscus</taxon>
    </lineage>
</organism>
<dbReference type="Gene3D" id="1.10.510.10">
    <property type="entry name" value="Transferase(Phosphotransferase) domain 1"/>
    <property type="match status" value="1"/>
</dbReference>
<reference evidence="5" key="1">
    <citation type="submission" date="2019-09" db="EMBL/GenBank/DDBJ databases">
        <title>Draft genome information of white flower Hibiscus syriacus.</title>
        <authorList>
            <person name="Kim Y.-M."/>
        </authorList>
    </citation>
    <scope>NUCLEOTIDE SEQUENCE [LARGE SCALE GENOMIC DNA]</scope>
    <source>
        <strain evidence="5">YM2019G1</strain>
    </source>
</reference>
<feature type="region of interest" description="Disordered" evidence="3">
    <location>
        <begin position="440"/>
        <end position="469"/>
    </location>
</feature>